<keyword evidence="2" id="KW-1185">Reference proteome</keyword>
<organism evidence="1 2">
    <name type="scientific">Kurthia gibsonii</name>
    <dbReference type="NCBI Taxonomy" id="33946"/>
    <lineage>
        <taxon>Bacteria</taxon>
        <taxon>Bacillati</taxon>
        <taxon>Bacillota</taxon>
        <taxon>Bacilli</taxon>
        <taxon>Bacillales</taxon>
        <taxon>Caryophanaceae</taxon>
        <taxon>Kurthia</taxon>
    </lineage>
</organism>
<dbReference type="Proteomes" id="UP001398420">
    <property type="component" value="Unassembled WGS sequence"/>
</dbReference>
<protein>
    <recommendedName>
        <fullName evidence="3">Transposase</fullName>
    </recommendedName>
</protein>
<reference evidence="1 2" key="1">
    <citation type="submission" date="2024-04" db="EMBL/GenBank/DDBJ databases">
        <authorList>
            <person name="Wu Y.S."/>
            <person name="Zhang L."/>
        </authorList>
    </citation>
    <scope>NUCLEOTIDE SEQUENCE [LARGE SCALE GENOMIC DNA]</scope>
    <source>
        <strain evidence="1 2">KG-01</strain>
    </source>
</reference>
<proteinExistence type="predicted"/>
<evidence type="ECO:0000313" key="1">
    <source>
        <dbReference type="EMBL" id="MEL5987983.1"/>
    </source>
</evidence>
<accession>A0ABU9LLT6</accession>
<evidence type="ECO:0000313" key="2">
    <source>
        <dbReference type="Proteomes" id="UP001398420"/>
    </source>
</evidence>
<evidence type="ECO:0008006" key="3">
    <source>
        <dbReference type="Google" id="ProtNLM"/>
    </source>
</evidence>
<sequence>MFVKYQWEFKAELARQYSKNGKISIWSALYDSAKSVLNDEKKAIKLVVTAYKRGGKTRAIKVAKRV</sequence>
<name>A0ABU9LLT6_9BACL</name>
<comment type="caution">
    <text evidence="1">The sequence shown here is derived from an EMBL/GenBank/DDBJ whole genome shotgun (WGS) entry which is preliminary data.</text>
</comment>
<dbReference type="EMBL" id="JBCEWA010000004">
    <property type="protein sequence ID" value="MEL5987983.1"/>
    <property type="molecule type" value="Genomic_DNA"/>
</dbReference>
<gene>
    <name evidence="1" type="ORF">AAF454_06095</name>
</gene>